<sequence>MQRWAFKDANISANRELSTGLGALAKWLAARPEKKKKEEQQQQQEQQQLFLGEGCHSPAHGPIHLAFPKHLPSWKNPPLSPGCLEKKKEKEKEAEEEKEKEKKQPWPETERLHSKEGEPCLCFVLEVRDPPPLGKDAGLSIFSTSFSPSAWTRLSHLCVAQSWASGGTKKKKEEAWKSKAGPSGGLYA</sequence>
<gene>
    <name evidence="2" type="ORF">JD844_034230</name>
</gene>
<evidence type="ECO:0000313" key="2">
    <source>
        <dbReference type="EMBL" id="KAH0625875.1"/>
    </source>
</evidence>
<feature type="region of interest" description="Disordered" evidence="1">
    <location>
        <begin position="164"/>
        <end position="188"/>
    </location>
</feature>
<comment type="caution">
    <text evidence="2">The sequence shown here is derived from an EMBL/GenBank/DDBJ whole genome shotgun (WGS) entry which is preliminary data.</text>
</comment>
<name>A0ABQ7T820_PHRPL</name>
<feature type="region of interest" description="Disordered" evidence="1">
    <location>
        <begin position="31"/>
        <end position="113"/>
    </location>
</feature>
<dbReference type="EMBL" id="JAIPUX010000953">
    <property type="protein sequence ID" value="KAH0625875.1"/>
    <property type="molecule type" value="Genomic_DNA"/>
</dbReference>
<keyword evidence="3" id="KW-1185">Reference proteome</keyword>
<feature type="compositionally biased region" description="Basic and acidic residues" evidence="1">
    <location>
        <begin position="84"/>
        <end position="113"/>
    </location>
</feature>
<evidence type="ECO:0000256" key="1">
    <source>
        <dbReference type="SAM" id="MobiDB-lite"/>
    </source>
</evidence>
<accession>A0ABQ7T820</accession>
<feature type="compositionally biased region" description="Basic and acidic residues" evidence="1">
    <location>
        <begin position="31"/>
        <end position="40"/>
    </location>
</feature>
<proteinExistence type="predicted"/>
<protein>
    <submittedName>
        <fullName evidence="2">Uncharacterized protein</fullName>
    </submittedName>
</protein>
<dbReference type="Proteomes" id="UP000826234">
    <property type="component" value="Unassembled WGS sequence"/>
</dbReference>
<reference evidence="2 3" key="1">
    <citation type="journal article" date="2022" name="Gigascience">
        <title>A chromosome-level genome assembly and annotation of the desert horned lizard, Phrynosoma platyrhinos, provides insight into chromosomal rearrangements among reptiles.</title>
        <authorList>
            <person name="Koochekian N."/>
            <person name="Ascanio A."/>
            <person name="Farleigh K."/>
            <person name="Card D.C."/>
            <person name="Schield D.R."/>
            <person name="Castoe T.A."/>
            <person name="Jezkova T."/>
        </authorList>
    </citation>
    <scope>NUCLEOTIDE SEQUENCE [LARGE SCALE GENOMIC DNA]</scope>
    <source>
        <strain evidence="2">NK-2021</strain>
    </source>
</reference>
<evidence type="ECO:0000313" key="3">
    <source>
        <dbReference type="Proteomes" id="UP000826234"/>
    </source>
</evidence>
<organism evidence="2 3">
    <name type="scientific">Phrynosoma platyrhinos</name>
    <name type="common">Desert horned lizard</name>
    <dbReference type="NCBI Taxonomy" id="52577"/>
    <lineage>
        <taxon>Eukaryota</taxon>
        <taxon>Metazoa</taxon>
        <taxon>Chordata</taxon>
        <taxon>Craniata</taxon>
        <taxon>Vertebrata</taxon>
        <taxon>Euteleostomi</taxon>
        <taxon>Lepidosauria</taxon>
        <taxon>Squamata</taxon>
        <taxon>Bifurcata</taxon>
        <taxon>Unidentata</taxon>
        <taxon>Episquamata</taxon>
        <taxon>Toxicofera</taxon>
        <taxon>Iguania</taxon>
        <taxon>Phrynosomatidae</taxon>
        <taxon>Phrynosomatinae</taxon>
        <taxon>Phrynosoma</taxon>
    </lineage>
</organism>